<dbReference type="STRING" id="857566.A0A1E3PJA9"/>
<evidence type="ECO:0000256" key="2">
    <source>
        <dbReference type="ARBA" id="ARBA00010869"/>
    </source>
</evidence>
<dbReference type="InterPro" id="IPR036052">
    <property type="entry name" value="TrpB-like_PALP_sf"/>
</dbReference>
<dbReference type="Gene3D" id="3.40.50.1100">
    <property type="match status" value="2"/>
</dbReference>
<dbReference type="AlphaFoldDB" id="A0A1E3PJA9"/>
<name>A0A1E3PJA9_9ASCO</name>
<keyword evidence="9" id="KW-1185">Reference proteome</keyword>
<proteinExistence type="inferred from homology"/>
<dbReference type="PANTHER" id="PTHR48078:SF2">
    <property type="entry name" value="CATABOLIC L-SERINE_THREONINE DEHYDRATASE"/>
    <property type="match status" value="1"/>
</dbReference>
<keyword evidence="4" id="KW-0663">Pyridoxal phosphate</keyword>
<reference evidence="8 9" key="1">
    <citation type="journal article" date="2016" name="Proc. Natl. Acad. Sci. U.S.A.">
        <title>Comparative genomics of biotechnologically important yeasts.</title>
        <authorList>
            <person name="Riley R."/>
            <person name="Haridas S."/>
            <person name="Wolfe K.H."/>
            <person name="Lopes M.R."/>
            <person name="Hittinger C.T."/>
            <person name="Goeker M."/>
            <person name="Salamov A.A."/>
            <person name="Wisecaver J.H."/>
            <person name="Long T.M."/>
            <person name="Calvey C.H."/>
            <person name="Aerts A.L."/>
            <person name="Barry K.W."/>
            <person name="Choi C."/>
            <person name="Clum A."/>
            <person name="Coughlan A.Y."/>
            <person name="Deshpande S."/>
            <person name="Douglass A.P."/>
            <person name="Hanson S.J."/>
            <person name="Klenk H.-P."/>
            <person name="LaButti K.M."/>
            <person name="Lapidus A."/>
            <person name="Lindquist E.A."/>
            <person name="Lipzen A.M."/>
            <person name="Meier-Kolthoff J.P."/>
            <person name="Ohm R.A."/>
            <person name="Otillar R.P."/>
            <person name="Pangilinan J.L."/>
            <person name="Peng Y."/>
            <person name="Rokas A."/>
            <person name="Rosa C.A."/>
            <person name="Scheuner C."/>
            <person name="Sibirny A.A."/>
            <person name="Slot J.C."/>
            <person name="Stielow J.B."/>
            <person name="Sun H."/>
            <person name="Kurtzman C.P."/>
            <person name="Blackwell M."/>
            <person name="Grigoriev I.V."/>
            <person name="Jeffries T.W."/>
        </authorList>
    </citation>
    <scope>NUCLEOTIDE SEQUENCE [LARGE SCALE GENOMIC DNA]</scope>
    <source>
        <strain evidence="8 9">DSM 6958</strain>
    </source>
</reference>
<feature type="domain" description="Tryptophan synthase beta chain-like PALP" evidence="7">
    <location>
        <begin position="2"/>
        <end position="214"/>
    </location>
</feature>
<comment type="catalytic activity">
    <reaction evidence="6">
        <text>L-serine = pyruvate + NH4(+)</text>
        <dbReference type="Rhea" id="RHEA:19169"/>
        <dbReference type="ChEBI" id="CHEBI:15361"/>
        <dbReference type="ChEBI" id="CHEBI:28938"/>
        <dbReference type="ChEBI" id="CHEBI:33384"/>
        <dbReference type="EC" id="4.3.1.17"/>
    </reaction>
</comment>
<gene>
    <name evidence="8" type="ORF">NADFUDRAFT_82581</name>
</gene>
<dbReference type="GO" id="GO:0006565">
    <property type="term" value="P:L-serine catabolic process"/>
    <property type="evidence" value="ECO:0007669"/>
    <property type="project" value="TreeGrafter"/>
</dbReference>
<evidence type="ECO:0000313" key="9">
    <source>
        <dbReference type="Proteomes" id="UP000095009"/>
    </source>
</evidence>
<evidence type="ECO:0000256" key="4">
    <source>
        <dbReference type="ARBA" id="ARBA00022898"/>
    </source>
</evidence>
<sequence>MVDKISSTGAEVVIYGNQWAESDEYLRNFVMKSADSTTLAVYCHPFDNPVIWEGHATMIDEIATQLPDQNSLKGVVCSVGGGGLYNGIVTGLKRNKLSTLPVLAIETEPAACLAASLEAGKVVKLESVNTIAKSLAAQFVSEQAFVFANGGHPTKSLVISDAQAVNSTVKFAEDHGITVEPACGAALAVVYENLWDKYLPNLTKSDCVVIIVCGGSATSLDDLIMLRNSL</sequence>
<organism evidence="8 9">
    <name type="scientific">Nadsonia fulvescens var. elongata DSM 6958</name>
    <dbReference type="NCBI Taxonomy" id="857566"/>
    <lineage>
        <taxon>Eukaryota</taxon>
        <taxon>Fungi</taxon>
        <taxon>Dikarya</taxon>
        <taxon>Ascomycota</taxon>
        <taxon>Saccharomycotina</taxon>
        <taxon>Dipodascomycetes</taxon>
        <taxon>Dipodascales</taxon>
        <taxon>Dipodascales incertae sedis</taxon>
        <taxon>Nadsonia</taxon>
    </lineage>
</organism>
<evidence type="ECO:0000256" key="1">
    <source>
        <dbReference type="ARBA" id="ARBA00001933"/>
    </source>
</evidence>
<evidence type="ECO:0000259" key="7">
    <source>
        <dbReference type="Pfam" id="PF00291"/>
    </source>
</evidence>
<dbReference type="Pfam" id="PF00291">
    <property type="entry name" value="PALP"/>
    <property type="match status" value="1"/>
</dbReference>
<comment type="cofactor">
    <cofactor evidence="1">
        <name>pyridoxal 5'-phosphate</name>
        <dbReference type="ChEBI" id="CHEBI:597326"/>
    </cofactor>
</comment>
<dbReference type="InterPro" id="IPR001926">
    <property type="entry name" value="TrpB-like_PALP"/>
</dbReference>
<protein>
    <recommendedName>
        <fullName evidence="3">L-serine ammonia-lyase</fullName>
        <ecNumber evidence="3">4.3.1.17</ecNumber>
    </recommendedName>
</protein>
<keyword evidence="5" id="KW-0456">Lyase</keyword>
<evidence type="ECO:0000256" key="6">
    <source>
        <dbReference type="ARBA" id="ARBA00049406"/>
    </source>
</evidence>
<evidence type="ECO:0000256" key="3">
    <source>
        <dbReference type="ARBA" id="ARBA00012093"/>
    </source>
</evidence>
<dbReference type="PANTHER" id="PTHR48078">
    <property type="entry name" value="THREONINE DEHYDRATASE, MITOCHONDRIAL-RELATED"/>
    <property type="match status" value="1"/>
</dbReference>
<dbReference type="GO" id="GO:0003941">
    <property type="term" value="F:L-serine ammonia-lyase activity"/>
    <property type="evidence" value="ECO:0007669"/>
    <property type="project" value="UniProtKB-EC"/>
</dbReference>
<dbReference type="SUPFAM" id="SSF53686">
    <property type="entry name" value="Tryptophan synthase beta subunit-like PLP-dependent enzymes"/>
    <property type="match status" value="1"/>
</dbReference>
<accession>A0A1E3PJA9</accession>
<evidence type="ECO:0000256" key="5">
    <source>
        <dbReference type="ARBA" id="ARBA00023239"/>
    </source>
</evidence>
<dbReference type="InterPro" id="IPR050147">
    <property type="entry name" value="Ser/Thr_Dehydratase"/>
</dbReference>
<dbReference type="EC" id="4.3.1.17" evidence="3"/>
<dbReference type="Proteomes" id="UP000095009">
    <property type="component" value="Unassembled WGS sequence"/>
</dbReference>
<dbReference type="OrthoDB" id="7773036at2759"/>
<dbReference type="GO" id="GO:0009097">
    <property type="term" value="P:isoleucine biosynthetic process"/>
    <property type="evidence" value="ECO:0007669"/>
    <property type="project" value="TreeGrafter"/>
</dbReference>
<dbReference type="EMBL" id="KV454409">
    <property type="protein sequence ID" value="ODQ65536.1"/>
    <property type="molecule type" value="Genomic_DNA"/>
</dbReference>
<comment type="similarity">
    <text evidence="2">Belongs to the serine/threonine dehydratase family.</text>
</comment>
<dbReference type="GO" id="GO:0004794">
    <property type="term" value="F:threonine deaminase activity"/>
    <property type="evidence" value="ECO:0007669"/>
    <property type="project" value="TreeGrafter"/>
</dbReference>
<dbReference type="GO" id="GO:0006567">
    <property type="term" value="P:L-threonine catabolic process"/>
    <property type="evidence" value="ECO:0007669"/>
    <property type="project" value="TreeGrafter"/>
</dbReference>
<evidence type="ECO:0000313" key="8">
    <source>
        <dbReference type="EMBL" id="ODQ65536.1"/>
    </source>
</evidence>